<dbReference type="SUPFAM" id="SSF47203">
    <property type="entry name" value="Acyl-CoA dehydrogenase C-terminal domain-like"/>
    <property type="match status" value="1"/>
</dbReference>
<accession>A0A1M5ZGA3</accession>
<dbReference type="OrthoDB" id="9771038at2"/>
<evidence type="ECO:0000259" key="7">
    <source>
        <dbReference type="Pfam" id="PF18158"/>
    </source>
</evidence>
<dbReference type="InterPro" id="IPR052904">
    <property type="entry name" value="Acyl-CoA_dehydrogenase-like"/>
</dbReference>
<comment type="cofactor">
    <cofactor evidence="1">
        <name>FAD</name>
        <dbReference type="ChEBI" id="CHEBI:57692"/>
    </cofactor>
</comment>
<dbReference type="Gene3D" id="1.20.140.10">
    <property type="entry name" value="Butyryl-CoA Dehydrogenase, subunit A, domain 3"/>
    <property type="match status" value="1"/>
</dbReference>
<dbReference type="PANTHER" id="PTHR42707:SF3">
    <property type="entry name" value="ACYL-COA DEHYDROGENASE AIDB-RELATED"/>
    <property type="match status" value="1"/>
</dbReference>
<dbReference type="Gene3D" id="2.40.110.20">
    <property type="match status" value="1"/>
</dbReference>
<dbReference type="STRING" id="658167.SAMN04488135_114135"/>
<dbReference type="Pfam" id="PF02770">
    <property type="entry name" value="Acyl-CoA_dh_M"/>
    <property type="match status" value="1"/>
</dbReference>
<reference evidence="8 9" key="1">
    <citation type="submission" date="2016-11" db="EMBL/GenBank/DDBJ databases">
        <authorList>
            <person name="Jaros S."/>
            <person name="Januszkiewicz K."/>
            <person name="Wedrychowicz H."/>
        </authorList>
    </citation>
    <scope>NUCLEOTIDE SEQUENCE [LARGE SCALE GENOMIC DNA]</scope>
    <source>
        <strain evidence="8 9">CGMCC 1.10190</strain>
    </source>
</reference>
<dbReference type="RefSeq" id="WP_073107426.1">
    <property type="nucleotide sequence ID" value="NZ_FQXE01000014.1"/>
</dbReference>
<feature type="domain" description="Acyl-CoA oxidase/dehydrogenase middle" evidence="6">
    <location>
        <begin position="179"/>
        <end position="276"/>
    </location>
</feature>
<dbReference type="Gene3D" id="6.10.250.600">
    <property type="match status" value="1"/>
</dbReference>
<evidence type="ECO:0000313" key="8">
    <source>
        <dbReference type="EMBL" id="SHI23240.1"/>
    </source>
</evidence>
<name>A0A1M5ZGA3_9BURK</name>
<dbReference type="NCBIfam" id="NF008594">
    <property type="entry name" value="PRK11561.1"/>
    <property type="match status" value="1"/>
</dbReference>
<evidence type="ECO:0000256" key="3">
    <source>
        <dbReference type="ARBA" id="ARBA00022630"/>
    </source>
</evidence>
<dbReference type="InterPro" id="IPR006089">
    <property type="entry name" value="Acyl-CoA_DH_CS"/>
</dbReference>
<keyword evidence="3" id="KW-0285">Flavoprotein</keyword>
<keyword evidence="9" id="KW-1185">Reference proteome</keyword>
<sequence length="546" mass="60266">MSATTHEVTNQVPELGDYNLYASDLALQEGVKREGAQWHSESLAHYGVRLGLRETFALAHDVNRYKPELETFDRQGRRVDRVRFHPGWHRYLRMAFLQGMHCSAWSAPRAGAHVARAAAYLLHGQVEAGSLCPTTMTSAAIPLLQQEPWFDSVAHHLYSLQYDERDAPLSRKTSMMIGMGLTEKQGGSDLRSNTTRAIPLDAGGRGAAYRLVGHKWFLSSPMSDAHLVLARHDEAFSCFYVPRWLDDGSKNAVHIQRIKNKLGNSSNASVEVEFDDAVGVLIGQEGRGIATLVEMASYTRLDCVLGSTALLRQGLVQAMHHARHRIAFGQPLIRQPLMQSVLMDLALESEAATALALRLARAFDASDDLLDLAYRRILTPAAKFWVCKRTVEAMGECMEVWGGNGYIEDGPMARLYREAPVNSIWEGSGNVMCLDVLRALKRHPELAHALQASLEQDCAGEPLLEQRAQSLLGLLASGEPTLESAARYVAQELVLLVQAGLLRRHAPQVLADAFVQSRFGRSGGHVYGASATPLALYSVLERAWPE</sequence>
<organism evidence="8 9">
    <name type="scientific">Pollutimonas bauzanensis</name>
    <dbReference type="NCBI Taxonomy" id="658167"/>
    <lineage>
        <taxon>Bacteria</taxon>
        <taxon>Pseudomonadati</taxon>
        <taxon>Pseudomonadota</taxon>
        <taxon>Betaproteobacteria</taxon>
        <taxon>Burkholderiales</taxon>
        <taxon>Alcaligenaceae</taxon>
        <taxon>Pollutimonas</taxon>
    </lineage>
</organism>
<comment type="similarity">
    <text evidence="2">Belongs to the acyl-CoA dehydrogenase family.</text>
</comment>
<dbReference type="PANTHER" id="PTHR42707">
    <property type="entry name" value="ACYL-COA DEHYDROGENASE"/>
    <property type="match status" value="1"/>
</dbReference>
<protein>
    <submittedName>
        <fullName evidence="8">Putative acyl-CoA dehydrogenase</fullName>
    </submittedName>
</protein>
<dbReference type="AlphaFoldDB" id="A0A1M5ZGA3"/>
<dbReference type="InterPro" id="IPR009100">
    <property type="entry name" value="AcylCoA_DH/oxidase_NM_dom_sf"/>
</dbReference>
<feature type="domain" description="Adaptive response protein AidB N-terminal" evidence="7">
    <location>
        <begin position="10"/>
        <end position="163"/>
    </location>
</feature>
<keyword evidence="4" id="KW-0274">FAD</keyword>
<evidence type="ECO:0000313" key="9">
    <source>
        <dbReference type="Proteomes" id="UP000184226"/>
    </source>
</evidence>
<dbReference type="InterPro" id="IPR041504">
    <property type="entry name" value="AidB_N"/>
</dbReference>
<dbReference type="InterPro" id="IPR036250">
    <property type="entry name" value="AcylCo_DH-like_C"/>
</dbReference>
<evidence type="ECO:0000256" key="1">
    <source>
        <dbReference type="ARBA" id="ARBA00001974"/>
    </source>
</evidence>
<dbReference type="Pfam" id="PF18158">
    <property type="entry name" value="AidB_N"/>
    <property type="match status" value="1"/>
</dbReference>
<gene>
    <name evidence="8" type="ORF">SAMN04488135_114135</name>
</gene>
<dbReference type="PROSITE" id="PS00073">
    <property type="entry name" value="ACYL_COA_DH_2"/>
    <property type="match status" value="1"/>
</dbReference>
<evidence type="ECO:0000259" key="5">
    <source>
        <dbReference type="Pfam" id="PF00441"/>
    </source>
</evidence>
<dbReference type="SUPFAM" id="SSF56645">
    <property type="entry name" value="Acyl-CoA dehydrogenase NM domain-like"/>
    <property type="match status" value="1"/>
</dbReference>
<dbReference type="InterPro" id="IPR006091">
    <property type="entry name" value="Acyl-CoA_Oxase/DH_mid-dom"/>
</dbReference>
<dbReference type="InterPro" id="IPR009075">
    <property type="entry name" value="AcylCo_DH/oxidase_C"/>
</dbReference>
<dbReference type="Pfam" id="PF00441">
    <property type="entry name" value="Acyl-CoA_dh_1"/>
    <property type="match status" value="1"/>
</dbReference>
<dbReference type="GO" id="GO:0003995">
    <property type="term" value="F:acyl-CoA dehydrogenase activity"/>
    <property type="evidence" value="ECO:0007669"/>
    <property type="project" value="InterPro"/>
</dbReference>
<dbReference type="EMBL" id="FQXE01000014">
    <property type="protein sequence ID" value="SHI23240.1"/>
    <property type="molecule type" value="Genomic_DNA"/>
</dbReference>
<evidence type="ECO:0000256" key="2">
    <source>
        <dbReference type="ARBA" id="ARBA00009347"/>
    </source>
</evidence>
<evidence type="ECO:0000259" key="6">
    <source>
        <dbReference type="Pfam" id="PF02770"/>
    </source>
</evidence>
<feature type="domain" description="Acyl-CoA dehydrogenase/oxidase C-terminal" evidence="5">
    <location>
        <begin position="286"/>
        <end position="440"/>
    </location>
</feature>
<evidence type="ECO:0000256" key="4">
    <source>
        <dbReference type="ARBA" id="ARBA00022827"/>
    </source>
</evidence>
<dbReference type="Proteomes" id="UP000184226">
    <property type="component" value="Unassembled WGS sequence"/>
</dbReference>
<proteinExistence type="inferred from homology"/>